<comment type="caution">
    <text evidence="2">The sequence shown here is derived from an EMBL/GenBank/DDBJ whole genome shotgun (WGS) entry which is preliminary data.</text>
</comment>
<accession>A0AAD6ZD06</accession>
<gene>
    <name evidence="2" type="ORF">DFH08DRAFT_820696</name>
</gene>
<name>A0AAD6ZD06_9AGAR</name>
<evidence type="ECO:0000256" key="1">
    <source>
        <dbReference type="SAM" id="MobiDB-lite"/>
    </source>
</evidence>
<reference evidence="2" key="1">
    <citation type="submission" date="2023-03" db="EMBL/GenBank/DDBJ databases">
        <title>Massive genome expansion in bonnet fungi (Mycena s.s.) driven by repeated elements and novel gene families across ecological guilds.</title>
        <authorList>
            <consortium name="Lawrence Berkeley National Laboratory"/>
            <person name="Harder C.B."/>
            <person name="Miyauchi S."/>
            <person name="Viragh M."/>
            <person name="Kuo A."/>
            <person name="Thoen E."/>
            <person name="Andreopoulos B."/>
            <person name="Lu D."/>
            <person name="Skrede I."/>
            <person name="Drula E."/>
            <person name="Henrissat B."/>
            <person name="Morin E."/>
            <person name="Kohler A."/>
            <person name="Barry K."/>
            <person name="LaButti K."/>
            <person name="Morin E."/>
            <person name="Salamov A."/>
            <person name="Lipzen A."/>
            <person name="Mereny Z."/>
            <person name="Hegedus B."/>
            <person name="Baldrian P."/>
            <person name="Stursova M."/>
            <person name="Weitz H."/>
            <person name="Taylor A."/>
            <person name="Grigoriev I.V."/>
            <person name="Nagy L.G."/>
            <person name="Martin F."/>
            <person name="Kauserud H."/>
        </authorList>
    </citation>
    <scope>NUCLEOTIDE SEQUENCE</scope>
    <source>
        <strain evidence="2">CBHHK002</strain>
    </source>
</reference>
<sequence>MTSCGDCGYGEPEDNTSEGNGHLMPSVGWCLCPDWTGSSDALGMDTELAWERQVREAVEDGRAEECTTVVDIFLWVEESEATEGMSTDQARRWWWKKDTVLFQPIDDEGNLARNGTVEDTELADDLPLAVRRPKRDTKVPVPHGGEHMWVQ</sequence>
<keyword evidence="3" id="KW-1185">Reference proteome</keyword>
<dbReference type="Proteomes" id="UP001218218">
    <property type="component" value="Unassembled WGS sequence"/>
</dbReference>
<protein>
    <submittedName>
        <fullName evidence="2">Uncharacterized protein</fullName>
    </submittedName>
</protein>
<feature type="region of interest" description="Disordered" evidence="1">
    <location>
        <begin position="1"/>
        <end position="20"/>
    </location>
</feature>
<proteinExistence type="predicted"/>
<evidence type="ECO:0000313" key="2">
    <source>
        <dbReference type="EMBL" id="KAJ7315446.1"/>
    </source>
</evidence>
<dbReference type="EMBL" id="JARIHO010000062">
    <property type="protein sequence ID" value="KAJ7315446.1"/>
    <property type="molecule type" value="Genomic_DNA"/>
</dbReference>
<dbReference type="AlphaFoldDB" id="A0AAD6ZD06"/>
<evidence type="ECO:0000313" key="3">
    <source>
        <dbReference type="Proteomes" id="UP001218218"/>
    </source>
</evidence>
<organism evidence="2 3">
    <name type="scientific">Mycena albidolilacea</name>
    <dbReference type="NCBI Taxonomy" id="1033008"/>
    <lineage>
        <taxon>Eukaryota</taxon>
        <taxon>Fungi</taxon>
        <taxon>Dikarya</taxon>
        <taxon>Basidiomycota</taxon>
        <taxon>Agaricomycotina</taxon>
        <taxon>Agaricomycetes</taxon>
        <taxon>Agaricomycetidae</taxon>
        <taxon>Agaricales</taxon>
        <taxon>Marasmiineae</taxon>
        <taxon>Mycenaceae</taxon>
        <taxon>Mycena</taxon>
    </lineage>
</organism>